<gene>
    <name evidence="1" type="ORF">IOD40_05240</name>
</gene>
<protein>
    <submittedName>
        <fullName evidence="1">Uncharacterized protein</fullName>
    </submittedName>
</protein>
<sequence>MEDWKQKLVDAVRPYVRRKDLTGYRHLRDLGDWLLNRKLNNLDEITSPQHVVELMELIDQWHDDDVAKQPCAPPEQPTNPFIVERIEREIKRGNYGHFVITEVKADSVVLRTVPATYTPKALRALAKQLTDLADAHEAVYPPNHCAAAC</sequence>
<accession>A0ABS0S9U7</accession>
<name>A0ABS0S9U7_9HYPH</name>
<evidence type="ECO:0000313" key="2">
    <source>
        <dbReference type="Proteomes" id="UP000601789"/>
    </source>
</evidence>
<keyword evidence="2" id="KW-1185">Reference proteome</keyword>
<comment type="caution">
    <text evidence="1">The sequence shown here is derived from an EMBL/GenBank/DDBJ whole genome shotgun (WGS) entry which is preliminary data.</text>
</comment>
<dbReference type="EMBL" id="JADGMQ010000002">
    <property type="protein sequence ID" value="MBI1620068.1"/>
    <property type="molecule type" value="Genomic_DNA"/>
</dbReference>
<evidence type="ECO:0000313" key="1">
    <source>
        <dbReference type="EMBL" id="MBI1620068.1"/>
    </source>
</evidence>
<dbReference type="RefSeq" id="WP_198475019.1">
    <property type="nucleotide sequence ID" value="NZ_JADGMQ010000002.1"/>
</dbReference>
<organism evidence="1 2">
    <name type="scientific">Aquamicrobium zhengzhouense</name>
    <dbReference type="NCBI Taxonomy" id="2781738"/>
    <lineage>
        <taxon>Bacteria</taxon>
        <taxon>Pseudomonadati</taxon>
        <taxon>Pseudomonadota</taxon>
        <taxon>Alphaproteobacteria</taxon>
        <taxon>Hyphomicrobiales</taxon>
        <taxon>Phyllobacteriaceae</taxon>
        <taxon>Aquamicrobium</taxon>
    </lineage>
</organism>
<dbReference type="Proteomes" id="UP000601789">
    <property type="component" value="Unassembled WGS sequence"/>
</dbReference>
<reference evidence="1 2" key="1">
    <citation type="submission" date="2020-10" db="EMBL/GenBank/DDBJ databases">
        <title>Aquamicrobium zhengzhouensis sp. nov., a exopolysaccharide producing bacterium isolated from farmland soil.</title>
        <authorList>
            <person name="Wang X."/>
        </authorList>
    </citation>
    <scope>NUCLEOTIDE SEQUENCE [LARGE SCALE GENOMIC DNA]</scope>
    <source>
        <strain evidence="2">cd-1</strain>
    </source>
</reference>
<proteinExistence type="predicted"/>